<protein>
    <submittedName>
        <fullName evidence="7">Alpha-glucosidase</fullName>
    </submittedName>
</protein>
<evidence type="ECO:0000259" key="6">
    <source>
        <dbReference type="Pfam" id="PF21568"/>
    </source>
</evidence>
<accession>A0A7Y0YIM4</accession>
<dbReference type="PANTHER" id="PTHR43863">
    <property type="entry name" value="HYDROLASE, PUTATIVE (AFU_ORTHOLOGUE AFUA_1G03140)-RELATED"/>
    <property type="match status" value="1"/>
</dbReference>
<dbReference type="Gene3D" id="2.60.40.1760">
    <property type="entry name" value="glycosyl hydrolase (family 31)"/>
    <property type="match status" value="1"/>
</dbReference>
<dbReference type="SUPFAM" id="SSF74650">
    <property type="entry name" value="Galactose mutarotase-like"/>
    <property type="match status" value="1"/>
</dbReference>
<dbReference type="Pfam" id="PF01055">
    <property type="entry name" value="Glyco_hydro_31_2nd"/>
    <property type="match status" value="1"/>
</dbReference>
<dbReference type="GO" id="GO:0004553">
    <property type="term" value="F:hydrolase activity, hydrolyzing O-glycosyl compounds"/>
    <property type="evidence" value="ECO:0007669"/>
    <property type="project" value="InterPro"/>
</dbReference>
<dbReference type="GO" id="GO:0030246">
    <property type="term" value="F:carbohydrate binding"/>
    <property type="evidence" value="ECO:0007669"/>
    <property type="project" value="InterPro"/>
</dbReference>
<feature type="domain" description="Glycosyl hydrolase family 31 C-terminal" evidence="5">
    <location>
        <begin position="651"/>
        <end position="736"/>
    </location>
</feature>
<dbReference type="Gene3D" id="2.60.40.1180">
    <property type="entry name" value="Golgi alpha-mannosidase II"/>
    <property type="match status" value="1"/>
</dbReference>
<dbReference type="PANTHER" id="PTHR43863:SF2">
    <property type="entry name" value="MALTASE-GLUCOAMYLASE"/>
    <property type="match status" value="1"/>
</dbReference>
<feature type="region of interest" description="Disordered" evidence="3">
    <location>
        <begin position="1"/>
        <end position="20"/>
    </location>
</feature>
<dbReference type="Proteomes" id="UP000575397">
    <property type="component" value="Unassembled WGS sequence"/>
</dbReference>
<keyword evidence="2" id="KW-0378">Hydrolase</keyword>
<feature type="compositionally biased region" description="Polar residues" evidence="3">
    <location>
        <begin position="1"/>
        <end position="12"/>
    </location>
</feature>
<dbReference type="InterPro" id="IPR013780">
    <property type="entry name" value="Glyco_hydro_b"/>
</dbReference>
<dbReference type="InterPro" id="IPR011013">
    <property type="entry name" value="Gal_mutarotase_sf_dom"/>
</dbReference>
<dbReference type="InterPro" id="IPR013783">
    <property type="entry name" value="Ig-like_fold"/>
</dbReference>
<proteinExistence type="inferred from homology"/>
<comment type="caution">
    <text evidence="7">The sequence shown here is derived from an EMBL/GenBank/DDBJ whole genome shotgun (WGS) entry which is preliminary data.</text>
</comment>
<comment type="similarity">
    <text evidence="1 2">Belongs to the glycosyl hydrolase 31 family.</text>
</comment>
<evidence type="ECO:0000313" key="8">
    <source>
        <dbReference type="Proteomes" id="UP000575397"/>
    </source>
</evidence>
<dbReference type="InterPro" id="IPR017853">
    <property type="entry name" value="GH"/>
</dbReference>
<feature type="domain" description="1,3-alpha-isomaltosidase-like N-terminal" evidence="6">
    <location>
        <begin position="8"/>
        <end position="112"/>
    </location>
</feature>
<dbReference type="InterPro" id="IPR048488">
    <property type="entry name" value="AIMA-like_N"/>
</dbReference>
<name>A0A7Y0YIM4_9ACTO</name>
<dbReference type="CDD" id="cd14752">
    <property type="entry name" value="GH31_N"/>
    <property type="match status" value="1"/>
</dbReference>
<gene>
    <name evidence="7" type="ORF">HHJ77_08545</name>
</gene>
<evidence type="ECO:0000259" key="5">
    <source>
        <dbReference type="Pfam" id="PF21365"/>
    </source>
</evidence>
<evidence type="ECO:0000256" key="1">
    <source>
        <dbReference type="ARBA" id="ARBA00007806"/>
    </source>
</evidence>
<dbReference type="GO" id="GO:0005975">
    <property type="term" value="P:carbohydrate metabolic process"/>
    <property type="evidence" value="ECO:0007669"/>
    <property type="project" value="InterPro"/>
</dbReference>
<dbReference type="Pfam" id="PF21365">
    <property type="entry name" value="Glyco_hydro_31_3rd"/>
    <property type="match status" value="1"/>
</dbReference>
<evidence type="ECO:0000256" key="3">
    <source>
        <dbReference type="SAM" id="MobiDB-lite"/>
    </source>
</evidence>
<dbReference type="SUPFAM" id="SSF51445">
    <property type="entry name" value="(Trans)glycosidases"/>
    <property type="match status" value="1"/>
</dbReference>
<dbReference type="InterPro" id="IPR051816">
    <property type="entry name" value="Glycosyl_Hydrolase_31"/>
</dbReference>
<sequence length="749" mass="86216">MLKHQPSGSGNPYSFEPFQRMPVSPKTDSIAFLGVVSSKDIIHVECEFIDKVNETDMQQSFLTMSHYQEKQTLSTGEGHLELAQLKNISEGKRWRVNTPLLESGHVYSYRFVGKSDKGRIEHTRWFSIYPAIWEAADDTLIKVHGNSRIRPHSVKRFHDGKRTLRVSFELDIAAYEHLTGFGERYDKIDQLGNSFESVVFEQYKSQGLYGRTYMPMPFGHVVGGEGWGFYIKTNCSVYFDFTNRESSTTCIVDMFIDGNTSDIPEIFFYDGTPTQVLSNFLHYVGKPHALPDWVFKLWASGNEWNSQKEVMRQVQLHQKYDIPFGVLVLEAWSDEQTFYIFRDAQYQIRKDSSPFVLSDFTFPKDGAWPNPKQMTDDLHAHNIKLVLWQIPLIKMRPHPQNQAKIDAETAKKFGYVVQERTFDGKLRPYRNRGWWFPLALMPDLGNDRAAKWWLDKRRYLVEELGIDGFKTDGGEHAWGTDLFSSDSTTPVYTNTFPVDYVSAYDNLLTECGKSPVTFSRAGYVGSQSRGAYWAGDENSTWEAFRWSINAGLNAAASGILYWGWDMAGFSGEVPSAELYLRAAAASLFLPIMQYHSEYNCHRKPCRDRTPWNIAEHCKDDTVISIFRKFAHMREALIPYLIEQTNTSIETGRPLMCPLYFDYPHDERIWGEHQEWMLGKDLLICPVTEPDAKLWKVYLPEGEWTSLWDGISYVGNQTVTVSTPIDIIPAFVKSGYVSKTLQKFILKVRS</sequence>
<dbReference type="Gene3D" id="3.20.20.80">
    <property type="entry name" value="Glycosidases"/>
    <property type="match status" value="1"/>
</dbReference>
<evidence type="ECO:0000313" key="7">
    <source>
        <dbReference type="EMBL" id="NMX03974.1"/>
    </source>
</evidence>
<dbReference type="Pfam" id="PF21568">
    <property type="entry name" value="AIMA-like_N"/>
    <property type="match status" value="1"/>
</dbReference>
<dbReference type="EMBL" id="JABCUS010000018">
    <property type="protein sequence ID" value="NMX03974.1"/>
    <property type="molecule type" value="Genomic_DNA"/>
</dbReference>
<reference evidence="7 8" key="1">
    <citation type="submission" date="2020-04" db="EMBL/GenBank/DDBJ databases">
        <title>Antimicrobial susceptibility and clonality of vaginal-derived multi-drug resistant Mobiluncus isolates in China.</title>
        <authorList>
            <person name="Zhang X."/>
        </authorList>
    </citation>
    <scope>NUCLEOTIDE SEQUENCE [LARGE SCALE GENOMIC DNA]</scope>
    <source>
        <strain evidence="7 8">12</strain>
    </source>
</reference>
<organism evidence="7 8">
    <name type="scientific">Mobiluncus mulieris</name>
    <dbReference type="NCBI Taxonomy" id="2052"/>
    <lineage>
        <taxon>Bacteria</taxon>
        <taxon>Bacillati</taxon>
        <taxon>Actinomycetota</taxon>
        <taxon>Actinomycetes</taxon>
        <taxon>Actinomycetales</taxon>
        <taxon>Actinomycetaceae</taxon>
        <taxon>Mobiluncus</taxon>
    </lineage>
</organism>
<dbReference type="InterPro" id="IPR048395">
    <property type="entry name" value="Glyco_hydro_31_C"/>
</dbReference>
<dbReference type="InterPro" id="IPR000322">
    <property type="entry name" value="Glyco_hydro_31_TIM"/>
</dbReference>
<dbReference type="Gene3D" id="2.60.40.10">
    <property type="entry name" value="Immunoglobulins"/>
    <property type="match status" value="1"/>
</dbReference>
<dbReference type="AlphaFoldDB" id="A0A7Y0YIM4"/>
<evidence type="ECO:0000259" key="4">
    <source>
        <dbReference type="Pfam" id="PF01055"/>
    </source>
</evidence>
<evidence type="ECO:0000256" key="2">
    <source>
        <dbReference type="RuleBase" id="RU361185"/>
    </source>
</evidence>
<dbReference type="SUPFAM" id="SSF51011">
    <property type="entry name" value="Glycosyl hydrolase domain"/>
    <property type="match status" value="1"/>
</dbReference>
<keyword evidence="2" id="KW-0326">Glycosidase</keyword>
<dbReference type="RefSeq" id="WP_169763000.1">
    <property type="nucleotide sequence ID" value="NZ_JABCUS010000018.1"/>
</dbReference>
<dbReference type="CDD" id="cd06597">
    <property type="entry name" value="GH31_transferase_CtsY"/>
    <property type="match status" value="1"/>
</dbReference>
<feature type="domain" description="Glycoside hydrolase family 31 TIM barrel" evidence="4">
    <location>
        <begin position="288"/>
        <end position="641"/>
    </location>
</feature>